<name>A5FCN9_FLAJ1</name>
<dbReference type="EMBL" id="CP000685">
    <property type="protein sequence ID" value="ABQ07033.1"/>
    <property type="molecule type" value="Genomic_DNA"/>
</dbReference>
<evidence type="ECO:0000256" key="1">
    <source>
        <dbReference type="SAM" id="SignalP"/>
    </source>
</evidence>
<dbReference type="STRING" id="376686.Fjoh_4023"/>
<reference evidence="2 3" key="1">
    <citation type="journal article" date="2009" name="Appl. Environ. Microbiol.">
        <title>Novel features of the polysaccharide-digesting gliding bacterium Flavobacterium johnsoniae as revealed by genome sequence analysis.</title>
        <authorList>
            <person name="McBride M.J."/>
            <person name="Xie G."/>
            <person name="Martens E.C."/>
            <person name="Lapidus A."/>
            <person name="Henrissat B."/>
            <person name="Rhodes R.G."/>
            <person name="Goltsman E."/>
            <person name="Wang W."/>
            <person name="Xu J."/>
            <person name="Hunnicutt D.W."/>
            <person name="Staroscik A.M."/>
            <person name="Hoover T.R."/>
            <person name="Cheng Y.Q."/>
            <person name="Stein J.L."/>
        </authorList>
    </citation>
    <scope>NUCLEOTIDE SEQUENCE [LARGE SCALE GENOMIC DNA]</scope>
    <source>
        <strain evidence="3">ATCC 17061 / DSM 2064 / JCM 8514 / BCRC 14874 / CCUG 350202 / NBRC 14942 / NCIMB 11054 / UW101</strain>
    </source>
</reference>
<keyword evidence="1" id="KW-0732">Signal</keyword>
<gene>
    <name evidence="2" type="ordered locus">Fjoh_4023</name>
</gene>
<feature type="chain" id="PRO_5030164270" evidence="1">
    <location>
        <begin position="23"/>
        <end position="176"/>
    </location>
</feature>
<dbReference type="Proteomes" id="UP000006694">
    <property type="component" value="Chromosome"/>
</dbReference>
<dbReference type="eggNOG" id="ENOG5030R8U">
    <property type="taxonomic scope" value="Bacteria"/>
</dbReference>
<dbReference type="KEGG" id="fjo:Fjoh_4023"/>
<dbReference type="HOGENOM" id="CLU_1522995_0_0_10"/>
<dbReference type="AlphaFoldDB" id="A5FCN9"/>
<evidence type="ECO:0000313" key="3">
    <source>
        <dbReference type="Proteomes" id="UP000006694"/>
    </source>
</evidence>
<evidence type="ECO:0000313" key="2">
    <source>
        <dbReference type="EMBL" id="ABQ07033.1"/>
    </source>
</evidence>
<keyword evidence="3" id="KW-1185">Reference proteome</keyword>
<dbReference type="RefSeq" id="WP_012025999.1">
    <property type="nucleotide sequence ID" value="NC_009441.1"/>
</dbReference>
<feature type="signal peptide" evidence="1">
    <location>
        <begin position="1"/>
        <end position="22"/>
    </location>
</feature>
<protein>
    <submittedName>
        <fullName evidence="2">Uncharacterized protein</fullName>
    </submittedName>
</protein>
<sequence length="176" mass="20447">MKKTLILLFSFFVNLIHSQNKAENYTLTQKKIEPCRISINDSVSIFKVHEKLKNVDFDVLIKTENVVTQKCVDQKIGNEIKNAINTNQNTVFKINNQIIKDFRNSNFSNLIPNKISLIEKGNFKVLIFEAYNFSYSTIGNGYINFCFKIDSKGKTVNQKILESKLPMEVKKYQNFF</sequence>
<accession>A5FCN9</accession>
<dbReference type="GeneID" id="31766941"/>
<proteinExistence type="predicted"/>
<organism evidence="2 3">
    <name type="scientific">Flavobacterium johnsoniae (strain ATCC 17061 / DSM 2064 / JCM 8514 / BCRC 14874 / CCUG 350202 / NBRC 14942 / NCIMB 11054 / UW101)</name>
    <name type="common">Cytophaga johnsonae</name>
    <dbReference type="NCBI Taxonomy" id="376686"/>
    <lineage>
        <taxon>Bacteria</taxon>
        <taxon>Pseudomonadati</taxon>
        <taxon>Bacteroidota</taxon>
        <taxon>Flavobacteriia</taxon>
        <taxon>Flavobacteriales</taxon>
        <taxon>Flavobacteriaceae</taxon>
        <taxon>Flavobacterium</taxon>
    </lineage>
</organism>
<dbReference type="OrthoDB" id="1357894at2"/>